<dbReference type="PRINTS" id="PR00081">
    <property type="entry name" value="GDHRDH"/>
</dbReference>
<dbReference type="EMBL" id="JACHLJ010000001">
    <property type="protein sequence ID" value="MBB5770255.1"/>
    <property type="molecule type" value="Genomic_DNA"/>
</dbReference>
<keyword evidence="3" id="KW-0560">Oxidoreductase</keyword>
<comment type="similarity">
    <text evidence="2 4">Belongs to the short-chain dehydrogenases/reductases (SDR) family.</text>
</comment>
<name>A0A7W9FRJ8_BREVE</name>
<dbReference type="GO" id="GO:0016491">
    <property type="term" value="F:oxidoreductase activity"/>
    <property type="evidence" value="ECO:0007669"/>
    <property type="project" value="UniProtKB-KW"/>
</dbReference>
<accession>A0A7W9FRJ8</accession>
<dbReference type="PIRSF" id="PIRSF000126">
    <property type="entry name" value="11-beta-HSD1"/>
    <property type="match status" value="1"/>
</dbReference>
<dbReference type="PROSITE" id="PS00061">
    <property type="entry name" value="ADH_SHORT"/>
    <property type="match status" value="1"/>
</dbReference>
<evidence type="ECO:0000256" key="3">
    <source>
        <dbReference type="ARBA" id="ARBA00023002"/>
    </source>
</evidence>
<feature type="domain" description="Ketoreductase" evidence="5">
    <location>
        <begin position="5"/>
        <end position="194"/>
    </location>
</feature>
<evidence type="ECO:0000256" key="4">
    <source>
        <dbReference type="RuleBase" id="RU000363"/>
    </source>
</evidence>
<proteinExistence type="inferred from homology"/>
<dbReference type="PANTHER" id="PTHR43899:SF13">
    <property type="entry name" value="RH59310P"/>
    <property type="match status" value="1"/>
</dbReference>
<dbReference type="PANTHER" id="PTHR43899">
    <property type="entry name" value="RH59310P"/>
    <property type="match status" value="1"/>
</dbReference>
<dbReference type="Gene3D" id="3.40.50.720">
    <property type="entry name" value="NAD(P)-binding Rossmann-like Domain"/>
    <property type="match status" value="1"/>
</dbReference>
<dbReference type="InterPro" id="IPR057326">
    <property type="entry name" value="KR_dom"/>
</dbReference>
<dbReference type="RefSeq" id="WP_184277701.1">
    <property type="nucleotide sequence ID" value="NZ_JACHLJ010000001.1"/>
</dbReference>
<dbReference type="SUPFAM" id="SSF51735">
    <property type="entry name" value="NAD(P)-binding Rossmann-fold domains"/>
    <property type="match status" value="1"/>
</dbReference>
<dbReference type="InterPro" id="IPR020904">
    <property type="entry name" value="Sc_DH/Rdtase_CS"/>
</dbReference>
<dbReference type="InterPro" id="IPR051019">
    <property type="entry name" value="VLCFA-Steroid_DH"/>
</dbReference>
<evidence type="ECO:0000313" key="7">
    <source>
        <dbReference type="Proteomes" id="UP000556201"/>
    </source>
</evidence>
<evidence type="ECO:0000256" key="1">
    <source>
        <dbReference type="ARBA" id="ARBA00004240"/>
    </source>
</evidence>
<dbReference type="InterPro" id="IPR036291">
    <property type="entry name" value="NAD(P)-bd_dom_sf"/>
</dbReference>
<reference evidence="6 7" key="1">
    <citation type="submission" date="2020-08" db="EMBL/GenBank/DDBJ databases">
        <title>Functional genomics of gut bacteria from endangered species of beetles.</title>
        <authorList>
            <person name="Carlos-Shanley C."/>
        </authorList>
    </citation>
    <scope>NUCLEOTIDE SEQUENCE [LARGE SCALE GENOMIC DNA]</scope>
    <source>
        <strain evidence="6 7">S00192</strain>
    </source>
</reference>
<evidence type="ECO:0000256" key="2">
    <source>
        <dbReference type="ARBA" id="ARBA00006484"/>
    </source>
</evidence>
<organism evidence="6 7">
    <name type="scientific">Brevundimonas vesicularis</name>
    <name type="common">Pseudomonas vesicularis</name>
    <dbReference type="NCBI Taxonomy" id="41276"/>
    <lineage>
        <taxon>Bacteria</taxon>
        <taxon>Pseudomonadati</taxon>
        <taxon>Pseudomonadota</taxon>
        <taxon>Alphaproteobacteria</taxon>
        <taxon>Caulobacterales</taxon>
        <taxon>Caulobacteraceae</taxon>
        <taxon>Brevundimonas</taxon>
    </lineage>
</organism>
<dbReference type="AlphaFoldDB" id="A0A7W9FRJ8"/>
<evidence type="ECO:0000259" key="5">
    <source>
        <dbReference type="SMART" id="SM00822"/>
    </source>
</evidence>
<gene>
    <name evidence="6" type="ORF">HNP47_000224</name>
</gene>
<sequence length="261" mass="27248">MSSNPVALVTGASSGIGAVYADRFARRGHNLVLVARNAERLDTVATGLRDKHGVQIEVVQADLAGAEDLSMVANRLADDARIDVLVNNAGIALSGGFIDQSPADVTELLAVNVAAVTRLAQVAAQRFAHAGRGAIINISSVVGLVPEFRQAAYAASKAYVTTLSQAMAFELSSKGVQVQCVLPAGTVTPLWERSGLDTSRLPQMMDAKVLVDAAMVGFDRGETITIPVLSDAGQWDDYQAARMAMISGFSGSQAAARYASA</sequence>
<protein>
    <submittedName>
        <fullName evidence="6">Short-subunit dehydrogenase</fullName>
    </submittedName>
</protein>
<dbReference type="PRINTS" id="PR00080">
    <property type="entry name" value="SDRFAMILY"/>
</dbReference>
<dbReference type="SMART" id="SM00822">
    <property type="entry name" value="PKS_KR"/>
    <property type="match status" value="1"/>
</dbReference>
<dbReference type="Pfam" id="PF00106">
    <property type="entry name" value="adh_short"/>
    <property type="match status" value="1"/>
</dbReference>
<evidence type="ECO:0000313" key="6">
    <source>
        <dbReference type="EMBL" id="MBB5770255.1"/>
    </source>
</evidence>
<comment type="subcellular location">
    <subcellularLocation>
        <location evidence="1">Endoplasmic reticulum</location>
    </subcellularLocation>
</comment>
<dbReference type="Proteomes" id="UP000556201">
    <property type="component" value="Unassembled WGS sequence"/>
</dbReference>
<dbReference type="InterPro" id="IPR002347">
    <property type="entry name" value="SDR_fam"/>
</dbReference>
<comment type="caution">
    <text evidence="6">The sequence shown here is derived from an EMBL/GenBank/DDBJ whole genome shotgun (WGS) entry which is preliminary data.</text>
</comment>